<accession>A0A6M9QBT4</accession>
<gene>
    <name evidence="1" type="ORF">ZD95_9</name>
</gene>
<name>A0A6M9QBT4_9CAUD</name>
<dbReference type="Proteomes" id="UP000509360">
    <property type="component" value="Segment"/>
</dbReference>
<protein>
    <submittedName>
        <fullName evidence="1">Putative alpha-mannosidase</fullName>
    </submittedName>
</protein>
<keyword evidence="2" id="KW-1185">Reference proteome</keyword>
<proteinExistence type="predicted"/>
<organism evidence="1 2">
    <name type="scientific">Escherichia phage P1723</name>
    <dbReference type="NCBI Taxonomy" id="2736274"/>
    <lineage>
        <taxon>Viruses</taxon>
        <taxon>Duplodnaviria</taxon>
        <taxon>Heunggongvirae</taxon>
        <taxon>Uroviricota</taxon>
        <taxon>Caudoviricetes</taxon>
        <taxon>Autographivirales</taxon>
        <taxon>Autotranscriptaviridae</taxon>
        <taxon>Studiervirinae</taxon>
        <taxon>Foetvirus</taxon>
        <taxon>Foetvirus P1723</taxon>
        <taxon>Foetvirus SRT7</taxon>
    </lineage>
</organism>
<dbReference type="EMBL" id="MT465573">
    <property type="protein sequence ID" value="QKM75938.1"/>
    <property type="molecule type" value="Genomic_DNA"/>
</dbReference>
<sequence length="74" mass="8745">MVSLKDALWLTGLEMTMYYDVCRMLHVTVICDAFGLELGRLEQPYAKDSETTAKFYAWKIIEQYNPQFMKEIKQ</sequence>
<evidence type="ECO:0000313" key="1">
    <source>
        <dbReference type="EMBL" id="QKM75938.1"/>
    </source>
</evidence>
<reference evidence="1 2" key="1">
    <citation type="submission" date="2020-05" db="EMBL/GenBank/DDBJ databases">
        <title>Characterization and genome analysis of a novel lytic T7-like phage P1723.</title>
        <authorList>
            <person name="Zhong P."/>
            <person name="Yang S."/>
            <person name="Cheng Z."/>
            <person name="Xu Z."/>
            <person name="Luo P."/>
        </authorList>
    </citation>
    <scope>NUCLEOTIDE SEQUENCE [LARGE SCALE GENOMIC DNA]</scope>
</reference>
<evidence type="ECO:0000313" key="2">
    <source>
        <dbReference type="Proteomes" id="UP000509360"/>
    </source>
</evidence>